<keyword evidence="3" id="KW-1185">Reference proteome</keyword>
<comment type="caution">
    <text evidence="2">The sequence shown here is derived from an EMBL/GenBank/DDBJ whole genome shotgun (WGS) entry which is preliminary data.</text>
</comment>
<protein>
    <submittedName>
        <fullName evidence="2">Uncharacterized protein</fullName>
    </submittedName>
</protein>
<keyword evidence="1" id="KW-0812">Transmembrane</keyword>
<dbReference type="Proteomes" id="UP000246744">
    <property type="component" value="Unassembled WGS sequence"/>
</dbReference>
<proteinExistence type="predicted"/>
<name>A0A317PW35_9ENTR</name>
<accession>A0A317PW35</accession>
<evidence type="ECO:0000313" key="3">
    <source>
        <dbReference type="Proteomes" id="UP000246744"/>
    </source>
</evidence>
<gene>
    <name evidence="2" type="ORF">DES37_11385</name>
</gene>
<organism evidence="2 3">
    <name type="scientific">Mangrovibacter plantisponsor</name>
    <dbReference type="NCBI Taxonomy" id="451513"/>
    <lineage>
        <taxon>Bacteria</taxon>
        <taxon>Pseudomonadati</taxon>
        <taxon>Pseudomonadota</taxon>
        <taxon>Gammaproteobacteria</taxon>
        <taxon>Enterobacterales</taxon>
        <taxon>Enterobacteriaceae</taxon>
        <taxon>Mangrovibacter</taxon>
    </lineage>
</organism>
<dbReference type="AlphaFoldDB" id="A0A317PW35"/>
<dbReference type="EMBL" id="QGTS01000013">
    <property type="protein sequence ID" value="PWW05382.1"/>
    <property type="molecule type" value="Genomic_DNA"/>
</dbReference>
<reference evidence="2 3" key="1">
    <citation type="submission" date="2018-05" db="EMBL/GenBank/DDBJ databases">
        <title>Genomic Encyclopedia of Type Strains, Phase IV (KMG-IV): sequencing the most valuable type-strain genomes for metagenomic binning, comparative biology and taxonomic classification.</title>
        <authorList>
            <person name="Goeker M."/>
        </authorList>
    </citation>
    <scope>NUCLEOTIDE SEQUENCE [LARGE SCALE GENOMIC DNA]</scope>
    <source>
        <strain evidence="2 3">DSM 19579</strain>
    </source>
</reference>
<keyword evidence="1" id="KW-0472">Membrane</keyword>
<evidence type="ECO:0000313" key="2">
    <source>
        <dbReference type="EMBL" id="PWW05382.1"/>
    </source>
</evidence>
<keyword evidence="1" id="KW-1133">Transmembrane helix</keyword>
<feature type="transmembrane region" description="Helical" evidence="1">
    <location>
        <begin position="125"/>
        <end position="152"/>
    </location>
</feature>
<feature type="transmembrane region" description="Helical" evidence="1">
    <location>
        <begin position="75"/>
        <end position="92"/>
    </location>
</feature>
<evidence type="ECO:0000256" key="1">
    <source>
        <dbReference type="SAM" id="Phobius"/>
    </source>
</evidence>
<sequence>MPLNGECSGSGCFSLQCSPGAYIAIKRTKLCLKMIKNHVTKLIRACIFLCRGSLSLNVLTFTCEIFSGESPTMKFLGNILLMLLFVTGLAAYGNTNFVWLLICLPLVVWLWRVLCWYMRLPRLMVLFWIALLCFKWTAALALGISVIIVWMFKQRHSIAQERSAKRRHQRRWLLGSYDDDFRTFTDD</sequence>
<feature type="transmembrane region" description="Helical" evidence="1">
    <location>
        <begin position="98"/>
        <end position="118"/>
    </location>
</feature>